<protein>
    <submittedName>
        <fullName evidence="1">Uncharacterized protein</fullName>
    </submittedName>
</protein>
<evidence type="ECO:0000313" key="1">
    <source>
        <dbReference type="EMBL" id="MBX61012.1"/>
    </source>
</evidence>
<accession>A0A2P2Q242</accession>
<sequence>MILHCHPSILNLLSHQLSKQSLLYFSPKLLPQ</sequence>
<proteinExistence type="predicted"/>
<name>A0A2P2Q242_RHIMU</name>
<reference evidence="1" key="1">
    <citation type="submission" date="2018-02" db="EMBL/GenBank/DDBJ databases">
        <title>Rhizophora mucronata_Transcriptome.</title>
        <authorList>
            <person name="Meera S.P."/>
            <person name="Sreeshan A."/>
            <person name="Augustine A."/>
        </authorList>
    </citation>
    <scope>NUCLEOTIDE SEQUENCE</scope>
    <source>
        <tissue evidence="1">Leaf</tissue>
    </source>
</reference>
<organism evidence="1">
    <name type="scientific">Rhizophora mucronata</name>
    <name type="common">Asiatic mangrove</name>
    <dbReference type="NCBI Taxonomy" id="61149"/>
    <lineage>
        <taxon>Eukaryota</taxon>
        <taxon>Viridiplantae</taxon>
        <taxon>Streptophyta</taxon>
        <taxon>Embryophyta</taxon>
        <taxon>Tracheophyta</taxon>
        <taxon>Spermatophyta</taxon>
        <taxon>Magnoliopsida</taxon>
        <taxon>eudicotyledons</taxon>
        <taxon>Gunneridae</taxon>
        <taxon>Pentapetalae</taxon>
        <taxon>rosids</taxon>
        <taxon>fabids</taxon>
        <taxon>Malpighiales</taxon>
        <taxon>Rhizophoraceae</taxon>
        <taxon>Rhizophora</taxon>
    </lineage>
</organism>
<dbReference type="AlphaFoldDB" id="A0A2P2Q242"/>
<dbReference type="EMBL" id="GGEC01080528">
    <property type="protein sequence ID" value="MBX61012.1"/>
    <property type="molecule type" value="Transcribed_RNA"/>
</dbReference>